<organism evidence="4 5">
    <name type="scientific">Bacillus selenitireducens (strain ATCC 700615 / DSM 15326 / MLS10)</name>
    <dbReference type="NCBI Taxonomy" id="439292"/>
    <lineage>
        <taxon>Bacteria</taxon>
        <taxon>Bacillati</taxon>
        <taxon>Bacillota</taxon>
        <taxon>Bacilli</taxon>
        <taxon>Bacillales</taxon>
        <taxon>Bacillaceae</taxon>
        <taxon>Salisediminibacterium</taxon>
    </lineage>
</organism>
<dbReference type="Proteomes" id="UP000000271">
    <property type="component" value="Chromosome"/>
</dbReference>
<dbReference type="SUPFAM" id="SSF52172">
    <property type="entry name" value="CheY-like"/>
    <property type="match status" value="2"/>
</dbReference>
<dbReference type="Pfam" id="PF00072">
    <property type="entry name" value="Response_reg"/>
    <property type="match status" value="2"/>
</dbReference>
<dbReference type="InterPro" id="IPR001789">
    <property type="entry name" value="Sig_transdc_resp-reg_receiver"/>
</dbReference>
<feature type="domain" description="Response regulatory" evidence="2">
    <location>
        <begin position="409"/>
        <end position="533"/>
    </location>
</feature>
<gene>
    <name evidence="4" type="ordered locus">Bsel_0618</name>
</gene>
<reference evidence="4" key="1">
    <citation type="submission" date="2009-10" db="EMBL/GenBank/DDBJ databases">
        <title>Complete sequence of Bacillus selenitireducens MLS10.</title>
        <authorList>
            <consortium name="US DOE Joint Genome Institute"/>
            <person name="Lucas S."/>
            <person name="Copeland A."/>
            <person name="Lapidus A."/>
            <person name="Glavina del Rio T."/>
            <person name="Dalin E."/>
            <person name="Tice H."/>
            <person name="Bruce D."/>
            <person name="Goodwin L."/>
            <person name="Pitluck S."/>
            <person name="Sims D."/>
            <person name="Brettin T."/>
            <person name="Detter J.C."/>
            <person name="Han C."/>
            <person name="Larimer F."/>
            <person name="Land M."/>
            <person name="Hauser L."/>
            <person name="Kyrpides N."/>
            <person name="Ovchinnikova G."/>
            <person name="Stolz J."/>
        </authorList>
    </citation>
    <scope>NUCLEOTIDE SEQUENCE [LARGE SCALE GENOMIC DNA]</scope>
    <source>
        <strain evidence="4">MLS10</strain>
    </source>
</reference>
<dbReference type="InterPro" id="IPR000160">
    <property type="entry name" value="GGDEF_dom"/>
</dbReference>
<dbReference type="InterPro" id="IPR043128">
    <property type="entry name" value="Rev_trsase/Diguanyl_cyclase"/>
</dbReference>
<dbReference type="InterPro" id="IPR029787">
    <property type="entry name" value="Nucleotide_cyclase"/>
</dbReference>
<dbReference type="eggNOG" id="COG3706">
    <property type="taxonomic scope" value="Bacteria"/>
</dbReference>
<keyword evidence="1" id="KW-0597">Phosphoprotein</keyword>
<dbReference type="GO" id="GO:0000160">
    <property type="term" value="P:phosphorelay signal transduction system"/>
    <property type="evidence" value="ECO:0007669"/>
    <property type="project" value="InterPro"/>
</dbReference>
<dbReference type="AlphaFoldDB" id="D6XY81"/>
<proteinExistence type="predicted"/>
<dbReference type="GO" id="GO:0052621">
    <property type="term" value="F:diguanylate cyclase activity"/>
    <property type="evidence" value="ECO:0007669"/>
    <property type="project" value="TreeGrafter"/>
</dbReference>
<dbReference type="Pfam" id="PF00990">
    <property type="entry name" value="GGDEF"/>
    <property type="match status" value="1"/>
</dbReference>
<feature type="domain" description="Response regulatory" evidence="2">
    <location>
        <begin position="106"/>
        <end position="223"/>
    </location>
</feature>
<dbReference type="NCBIfam" id="TIGR00254">
    <property type="entry name" value="GGDEF"/>
    <property type="match status" value="1"/>
</dbReference>
<dbReference type="CDD" id="cd17574">
    <property type="entry name" value="REC_OmpR"/>
    <property type="match status" value="1"/>
</dbReference>
<accession>D6XY81</accession>
<dbReference type="InterPro" id="IPR050469">
    <property type="entry name" value="Diguanylate_Cyclase"/>
</dbReference>
<dbReference type="CDD" id="cd01949">
    <property type="entry name" value="GGDEF"/>
    <property type="match status" value="1"/>
</dbReference>
<dbReference type="FunFam" id="3.30.70.270:FF:000001">
    <property type="entry name" value="Diguanylate cyclase domain protein"/>
    <property type="match status" value="1"/>
</dbReference>
<dbReference type="EMBL" id="CP001791">
    <property type="protein sequence ID" value="ADH98154.1"/>
    <property type="molecule type" value="Genomic_DNA"/>
</dbReference>
<keyword evidence="5" id="KW-1185">Reference proteome</keyword>
<dbReference type="RefSeq" id="WP_013171583.1">
    <property type="nucleotide sequence ID" value="NC_014219.1"/>
</dbReference>
<dbReference type="eggNOG" id="COG0745">
    <property type="taxonomic scope" value="Bacteria"/>
</dbReference>
<evidence type="ECO:0000259" key="3">
    <source>
        <dbReference type="PROSITE" id="PS50887"/>
    </source>
</evidence>
<feature type="modified residue" description="4-aspartylphosphate" evidence="1">
    <location>
        <position position="466"/>
    </location>
</feature>
<dbReference type="SMART" id="SM00448">
    <property type="entry name" value="REC"/>
    <property type="match status" value="2"/>
</dbReference>
<dbReference type="PROSITE" id="PS50887">
    <property type="entry name" value="GGDEF"/>
    <property type="match status" value="1"/>
</dbReference>
<feature type="domain" description="GGDEF" evidence="3">
    <location>
        <begin position="264"/>
        <end position="397"/>
    </location>
</feature>
<dbReference type="HOGENOM" id="CLU_000445_11_28_9"/>
<dbReference type="InterPro" id="IPR036641">
    <property type="entry name" value="HPT_dom_sf"/>
</dbReference>
<evidence type="ECO:0000256" key="1">
    <source>
        <dbReference type="PROSITE-ProRule" id="PRU00169"/>
    </source>
</evidence>
<dbReference type="Gene3D" id="3.30.70.270">
    <property type="match status" value="1"/>
</dbReference>
<dbReference type="PANTHER" id="PTHR45138:SF9">
    <property type="entry name" value="DIGUANYLATE CYCLASE DGCM-RELATED"/>
    <property type="match status" value="1"/>
</dbReference>
<dbReference type="STRING" id="439292.Bsel_0618"/>
<sequence length="542" mass="61799">MEKYRQLLKDSITDQLNEWNARESVAEGDVFLFFHKLKGTAATVGLTDWEDHLQEGLSTLSRSSERSLSDEELNRWLEPFRQLQSGSDSEESTLTDREEHDDDSLLILMIQEETQMAEQSRKEIESYGIQVITAFSVQKGVELLYRFSPSTIVADFETIEHEGTTASKRQLFEKASQDFIPVVYLTNQSEDRDKIKAYEEGASDYLVRPVAIDVFIAILANRMMFRSRVQKALTLDELTGALNRGMLNNRIQDLVRGNRRKGESGWSFVMLDLDFFKRVNDQYGHATGDEVLQAFVKVCKKEAEGTGDVFRYGGEEFSLLLFTDDRQAVERVLDAIRERMDDTVFYSGSDTFQVTFSAGVHINSGSETDAKRIIESADEALYSAKHFGRNQTVFSEDLTKRQALVRTIRILLVDDDPLIRSLAEEELSAIMHIDNLPVTFQAFEDGRSFRDASWYQPEDYFVILLDGYLPDIDGFDLLQSLRQTYKTENMVISMVTARNADEDVMHALENGADDYITKPFSAPQLAARVKKMASRAFQLTGR</sequence>
<dbReference type="SUPFAM" id="SSF47226">
    <property type="entry name" value="Histidine-containing phosphotransfer domain, HPT domain"/>
    <property type="match status" value="1"/>
</dbReference>
<dbReference type="OrthoDB" id="9759607at2"/>
<evidence type="ECO:0000259" key="2">
    <source>
        <dbReference type="PROSITE" id="PS50110"/>
    </source>
</evidence>
<dbReference type="SMART" id="SM00267">
    <property type="entry name" value="GGDEF"/>
    <property type="match status" value="1"/>
</dbReference>
<evidence type="ECO:0000313" key="5">
    <source>
        <dbReference type="Proteomes" id="UP000000271"/>
    </source>
</evidence>
<dbReference type="KEGG" id="bse:Bsel_0618"/>
<feature type="modified residue" description="4-aspartylphosphate" evidence="1">
    <location>
        <position position="155"/>
    </location>
</feature>
<dbReference type="SUPFAM" id="SSF55073">
    <property type="entry name" value="Nucleotide cyclase"/>
    <property type="match status" value="1"/>
</dbReference>
<dbReference type="InterPro" id="IPR011006">
    <property type="entry name" value="CheY-like_superfamily"/>
</dbReference>
<dbReference type="PROSITE" id="PS50110">
    <property type="entry name" value="RESPONSE_REGULATORY"/>
    <property type="match status" value="2"/>
</dbReference>
<evidence type="ECO:0000313" key="4">
    <source>
        <dbReference type="EMBL" id="ADH98154.1"/>
    </source>
</evidence>
<dbReference type="PANTHER" id="PTHR45138">
    <property type="entry name" value="REGULATORY COMPONENTS OF SENSORY TRANSDUCTION SYSTEM"/>
    <property type="match status" value="1"/>
</dbReference>
<dbReference type="Gene3D" id="3.40.50.2300">
    <property type="match status" value="2"/>
</dbReference>
<protein>
    <submittedName>
        <fullName evidence="4">Response regulator receiver modulated diguanylate cyclase</fullName>
    </submittedName>
</protein>
<name>D6XY81_BACIE</name>